<dbReference type="Pfam" id="PF03692">
    <property type="entry name" value="CxxCxxCC"/>
    <property type="match status" value="1"/>
</dbReference>
<reference evidence="1 2" key="1">
    <citation type="submission" date="2020-11" db="EMBL/GenBank/DDBJ databases">
        <title>Draft Genome Sequence and Secondary Metabolite Biosynthetic Potential of the Lysobacter niastensis Type strain DSM 18481.</title>
        <authorList>
            <person name="Turrini P."/>
            <person name="Artuso I."/>
            <person name="Tescari M."/>
            <person name="Lugli G.A."/>
            <person name="Frangipani E."/>
            <person name="Ventura M."/>
            <person name="Visca P."/>
        </authorList>
    </citation>
    <scope>NUCLEOTIDE SEQUENCE [LARGE SCALE GENOMIC DNA]</scope>
    <source>
        <strain evidence="1 2">DSM 18481</strain>
    </source>
</reference>
<dbReference type="Proteomes" id="UP001429984">
    <property type="component" value="Unassembled WGS sequence"/>
</dbReference>
<dbReference type="EMBL" id="JADLZT010000013">
    <property type="protein sequence ID" value="MBF6026014.1"/>
    <property type="molecule type" value="Genomic_DNA"/>
</dbReference>
<comment type="caution">
    <text evidence="1">The sequence shown here is derived from an EMBL/GenBank/DDBJ whole genome shotgun (WGS) entry which is preliminary data.</text>
</comment>
<protein>
    <submittedName>
        <fullName evidence="1">YkgJ family cysteine cluster protein</fullName>
    </submittedName>
</protein>
<name>A0ABS0BEA3_9GAMM</name>
<proteinExistence type="predicted"/>
<dbReference type="InterPro" id="IPR005358">
    <property type="entry name" value="Puta_zinc/iron-chelating_dom"/>
</dbReference>
<gene>
    <name evidence="1" type="ORF">IU514_18445</name>
</gene>
<organism evidence="1 2">
    <name type="scientific">Lysobacter niastensis</name>
    <dbReference type="NCBI Taxonomy" id="380629"/>
    <lineage>
        <taxon>Bacteria</taxon>
        <taxon>Pseudomonadati</taxon>
        <taxon>Pseudomonadota</taxon>
        <taxon>Gammaproteobacteria</taxon>
        <taxon>Lysobacterales</taxon>
        <taxon>Lysobacteraceae</taxon>
        <taxon>Lysobacter</taxon>
    </lineage>
</organism>
<evidence type="ECO:0000313" key="2">
    <source>
        <dbReference type="Proteomes" id="UP001429984"/>
    </source>
</evidence>
<accession>A0ABS0BEA3</accession>
<keyword evidence="2" id="KW-1185">Reference proteome</keyword>
<sequence length="77" mass="8966">MPGDNVPRHLVDRLPDGPEVMRKDEDGWCAAVDHSKMNCSIYEQRPSVCRKFSMGSAYCRSERERYRDRHLIDIVLA</sequence>
<evidence type="ECO:0000313" key="1">
    <source>
        <dbReference type="EMBL" id="MBF6026014.1"/>
    </source>
</evidence>